<sequence>MTLPGNLRGAALMAGAALLFAYEALMIRWLTARGIPLSTQLLFRCLGQVVWVAPALLAAGPGVLRTARPALHALRGVCSLLTWGLYYVSLTLLDLATATVLSFTNVMFTTLLAGPVLRERVGAARWAGTLVGLAGIAAMLRPWEGTGAGTSLPGVAVALGAAATWCGITLSSRVLTRSEGTLTIIGWVGIITSIGTLPLALWQWRPLGGVDLAGLALLGLVTPGILWLTTEAFRAGEASAVAPFQYLRLPVLAGAGWLLYAEAPDGMAWAGAAVVLAGAVLVSVAEARRR</sequence>
<organism evidence="8 9">
    <name type="scientific">Teichococcus rhizosphaerae</name>
    <dbReference type="NCBI Taxonomy" id="1335062"/>
    <lineage>
        <taxon>Bacteria</taxon>
        <taxon>Pseudomonadati</taxon>
        <taxon>Pseudomonadota</taxon>
        <taxon>Alphaproteobacteria</taxon>
        <taxon>Acetobacterales</taxon>
        <taxon>Roseomonadaceae</taxon>
        <taxon>Roseomonas</taxon>
    </lineage>
</organism>
<keyword evidence="9" id="KW-1185">Reference proteome</keyword>
<comment type="similarity">
    <text evidence="2">Belongs to the drug/metabolite transporter (DMT) superfamily. 10 TMS drug/metabolite exporter (DME) (TC 2.A.7.3) family.</text>
</comment>
<feature type="transmembrane region" description="Helical" evidence="6">
    <location>
        <begin position="123"/>
        <end position="140"/>
    </location>
</feature>
<dbReference type="GO" id="GO:0016020">
    <property type="term" value="C:membrane"/>
    <property type="evidence" value="ECO:0007669"/>
    <property type="project" value="UniProtKB-SubCell"/>
</dbReference>
<dbReference type="Pfam" id="PF00892">
    <property type="entry name" value="EamA"/>
    <property type="match status" value="2"/>
</dbReference>
<keyword evidence="3 6" id="KW-0812">Transmembrane</keyword>
<reference evidence="8 9" key="1">
    <citation type="submission" date="2017-10" db="EMBL/GenBank/DDBJ databases">
        <authorList>
            <person name="Banno H."/>
            <person name="Chua N.-H."/>
        </authorList>
    </citation>
    <scope>NUCLEOTIDE SEQUENCE [LARGE SCALE GENOMIC DNA]</scope>
    <source>
        <strain evidence="8 9">YW11</strain>
    </source>
</reference>
<evidence type="ECO:0000256" key="1">
    <source>
        <dbReference type="ARBA" id="ARBA00004141"/>
    </source>
</evidence>
<feature type="transmembrane region" description="Helical" evidence="6">
    <location>
        <begin position="266"/>
        <end position="285"/>
    </location>
</feature>
<evidence type="ECO:0000256" key="5">
    <source>
        <dbReference type="ARBA" id="ARBA00023136"/>
    </source>
</evidence>
<feature type="transmembrane region" description="Helical" evidence="6">
    <location>
        <begin position="12"/>
        <end position="30"/>
    </location>
</feature>
<feature type="domain" description="EamA" evidence="7">
    <location>
        <begin position="8"/>
        <end position="140"/>
    </location>
</feature>
<feature type="transmembrane region" description="Helical" evidence="6">
    <location>
        <begin position="84"/>
        <end position="111"/>
    </location>
</feature>
<feature type="transmembrane region" description="Helical" evidence="6">
    <location>
        <begin position="42"/>
        <end position="64"/>
    </location>
</feature>
<feature type="transmembrane region" description="Helical" evidence="6">
    <location>
        <begin position="152"/>
        <end position="170"/>
    </location>
</feature>
<dbReference type="PANTHER" id="PTHR22911:SF6">
    <property type="entry name" value="SOLUTE CARRIER FAMILY 35 MEMBER G1"/>
    <property type="match status" value="1"/>
</dbReference>
<comment type="subcellular location">
    <subcellularLocation>
        <location evidence="1">Membrane</location>
        <topology evidence="1">Multi-pass membrane protein</topology>
    </subcellularLocation>
</comment>
<keyword evidence="4 6" id="KW-1133">Transmembrane helix</keyword>
<evidence type="ECO:0000259" key="7">
    <source>
        <dbReference type="Pfam" id="PF00892"/>
    </source>
</evidence>
<gene>
    <name evidence="8" type="ORF">CR162_11890</name>
</gene>
<evidence type="ECO:0000256" key="4">
    <source>
        <dbReference type="ARBA" id="ARBA00022989"/>
    </source>
</evidence>
<accession>A0A2C7A8C2</accession>
<protein>
    <recommendedName>
        <fullName evidence="7">EamA domain-containing protein</fullName>
    </recommendedName>
</protein>
<dbReference type="InterPro" id="IPR000620">
    <property type="entry name" value="EamA_dom"/>
</dbReference>
<dbReference type="RefSeq" id="WP_099095777.1">
    <property type="nucleotide sequence ID" value="NZ_PDNU01000021.1"/>
</dbReference>
<feature type="transmembrane region" description="Helical" evidence="6">
    <location>
        <begin position="210"/>
        <end position="228"/>
    </location>
</feature>
<dbReference type="Proteomes" id="UP000223527">
    <property type="component" value="Unassembled WGS sequence"/>
</dbReference>
<dbReference type="AlphaFoldDB" id="A0A2C7A8C2"/>
<comment type="caution">
    <text evidence="8">The sequence shown here is derived from an EMBL/GenBank/DDBJ whole genome shotgun (WGS) entry which is preliminary data.</text>
</comment>
<feature type="transmembrane region" description="Helical" evidence="6">
    <location>
        <begin position="182"/>
        <end position="204"/>
    </location>
</feature>
<dbReference type="InterPro" id="IPR037185">
    <property type="entry name" value="EmrE-like"/>
</dbReference>
<dbReference type="PANTHER" id="PTHR22911">
    <property type="entry name" value="ACYL-MALONYL CONDENSING ENZYME-RELATED"/>
    <property type="match status" value="1"/>
</dbReference>
<evidence type="ECO:0000256" key="6">
    <source>
        <dbReference type="SAM" id="Phobius"/>
    </source>
</evidence>
<dbReference type="EMBL" id="PDNU01000021">
    <property type="protein sequence ID" value="PHK94630.1"/>
    <property type="molecule type" value="Genomic_DNA"/>
</dbReference>
<evidence type="ECO:0000313" key="9">
    <source>
        <dbReference type="Proteomes" id="UP000223527"/>
    </source>
</evidence>
<feature type="domain" description="EamA" evidence="7">
    <location>
        <begin position="153"/>
        <end position="283"/>
    </location>
</feature>
<dbReference type="SUPFAM" id="SSF103481">
    <property type="entry name" value="Multidrug resistance efflux transporter EmrE"/>
    <property type="match status" value="2"/>
</dbReference>
<name>A0A2C7A8C2_9PROT</name>
<dbReference type="OrthoDB" id="9812899at2"/>
<evidence type="ECO:0000256" key="2">
    <source>
        <dbReference type="ARBA" id="ARBA00009853"/>
    </source>
</evidence>
<proteinExistence type="inferred from homology"/>
<keyword evidence="5 6" id="KW-0472">Membrane</keyword>
<evidence type="ECO:0000256" key="3">
    <source>
        <dbReference type="ARBA" id="ARBA00022692"/>
    </source>
</evidence>
<feature type="transmembrane region" description="Helical" evidence="6">
    <location>
        <begin position="240"/>
        <end position="260"/>
    </location>
</feature>
<evidence type="ECO:0000313" key="8">
    <source>
        <dbReference type="EMBL" id="PHK94630.1"/>
    </source>
</evidence>